<proteinExistence type="predicted"/>
<dbReference type="EMBL" id="CAUEEQ010011825">
    <property type="protein sequence ID" value="CAJ0935838.1"/>
    <property type="molecule type" value="Genomic_DNA"/>
</dbReference>
<dbReference type="InterPro" id="IPR009465">
    <property type="entry name" value="Spondin_N"/>
</dbReference>
<organism evidence="2 3">
    <name type="scientific">Ranitomeya imitator</name>
    <name type="common">mimic poison frog</name>
    <dbReference type="NCBI Taxonomy" id="111125"/>
    <lineage>
        <taxon>Eukaryota</taxon>
        <taxon>Metazoa</taxon>
        <taxon>Chordata</taxon>
        <taxon>Craniata</taxon>
        <taxon>Vertebrata</taxon>
        <taxon>Euteleostomi</taxon>
        <taxon>Amphibia</taxon>
        <taxon>Batrachia</taxon>
        <taxon>Anura</taxon>
        <taxon>Neobatrachia</taxon>
        <taxon>Hyloidea</taxon>
        <taxon>Dendrobatidae</taxon>
        <taxon>Dendrobatinae</taxon>
        <taxon>Ranitomeya</taxon>
    </lineage>
</organism>
<reference evidence="2" key="1">
    <citation type="submission" date="2023-07" db="EMBL/GenBank/DDBJ databases">
        <authorList>
            <person name="Stuckert A."/>
        </authorList>
    </citation>
    <scope>NUCLEOTIDE SEQUENCE</scope>
</reference>
<evidence type="ECO:0000313" key="2">
    <source>
        <dbReference type="EMBL" id="CAJ0935838.1"/>
    </source>
</evidence>
<comment type="caution">
    <text evidence="2">The sequence shown here is derived from an EMBL/GenBank/DDBJ whole genome shotgun (WGS) entry which is preliminary data.</text>
</comment>
<dbReference type="Proteomes" id="UP001176940">
    <property type="component" value="Unassembled WGS sequence"/>
</dbReference>
<dbReference type="Gene3D" id="2.60.40.2130">
    <property type="entry name" value="F-spondin domain"/>
    <property type="match status" value="1"/>
</dbReference>
<dbReference type="PROSITE" id="PS51020">
    <property type="entry name" value="SPONDIN"/>
    <property type="match status" value="1"/>
</dbReference>
<evidence type="ECO:0000313" key="3">
    <source>
        <dbReference type="Proteomes" id="UP001176940"/>
    </source>
</evidence>
<name>A0ABN9L8H8_9NEOB</name>
<protein>
    <recommendedName>
        <fullName evidence="1">Spondin domain-containing protein</fullName>
    </recommendedName>
</protein>
<dbReference type="InterPro" id="IPR038678">
    <property type="entry name" value="Spondin_N_sf"/>
</dbReference>
<feature type="domain" description="Spondin" evidence="1">
    <location>
        <begin position="183"/>
        <end position="227"/>
    </location>
</feature>
<keyword evidence="3" id="KW-1185">Reference proteome</keyword>
<gene>
    <name evidence="2" type="ORF">RIMI_LOCUS6539258</name>
</gene>
<evidence type="ECO:0000259" key="1">
    <source>
        <dbReference type="PROSITE" id="PS51020"/>
    </source>
</evidence>
<dbReference type="Pfam" id="PF06468">
    <property type="entry name" value="Spond_N"/>
    <property type="match status" value="1"/>
</dbReference>
<sequence>MQKKSGENNGLWVLTGHRVRNCWASTCCCRRKETEEGANHEPKKWSGEPGRFFKVATFCFDDRFEHSWHSRDELQEVVTGNGLPTILKEFPEMLSTCWPFCLPSAIQLTPNHLDWGSGQAQHPIILLLGQIAVTQPGESTDYAVSLTWTFKREKMIPWCKTYKVVLTVLSIAAGYSSCLPLREDPICTAEEIAKYSIVFTGKWSQTSFPKQYPLYRPPAQWSSLLGK</sequence>
<accession>A0ABN9L8H8</accession>